<accession>A0A0C2ZMI6</accession>
<gene>
    <name evidence="1" type="ORF">SCLCIDRAFT_408685</name>
</gene>
<proteinExistence type="predicted"/>
<reference evidence="2" key="2">
    <citation type="submission" date="2015-01" db="EMBL/GenBank/DDBJ databases">
        <title>Evolutionary Origins and Diversification of the Mycorrhizal Mutualists.</title>
        <authorList>
            <consortium name="DOE Joint Genome Institute"/>
            <consortium name="Mycorrhizal Genomics Consortium"/>
            <person name="Kohler A."/>
            <person name="Kuo A."/>
            <person name="Nagy L.G."/>
            <person name="Floudas D."/>
            <person name="Copeland A."/>
            <person name="Barry K.W."/>
            <person name="Cichocki N."/>
            <person name="Veneault-Fourrey C."/>
            <person name="LaButti K."/>
            <person name="Lindquist E.A."/>
            <person name="Lipzen A."/>
            <person name="Lundell T."/>
            <person name="Morin E."/>
            <person name="Murat C."/>
            <person name="Riley R."/>
            <person name="Ohm R."/>
            <person name="Sun H."/>
            <person name="Tunlid A."/>
            <person name="Henrissat B."/>
            <person name="Grigoriev I.V."/>
            <person name="Hibbett D.S."/>
            <person name="Martin F."/>
        </authorList>
    </citation>
    <scope>NUCLEOTIDE SEQUENCE [LARGE SCALE GENOMIC DNA]</scope>
    <source>
        <strain evidence="2">Foug A</strain>
    </source>
</reference>
<protein>
    <submittedName>
        <fullName evidence="1">Uncharacterized protein</fullName>
    </submittedName>
</protein>
<evidence type="ECO:0000313" key="2">
    <source>
        <dbReference type="Proteomes" id="UP000053989"/>
    </source>
</evidence>
<evidence type="ECO:0000313" key="1">
    <source>
        <dbReference type="EMBL" id="KIM53837.1"/>
    </source>
</evidence>
<name>A0A0C2ZMI6_9AGAM</name>
<reference evidence="1 2" key="1">
    <citation type="submission" date="2014-04" db="EMBL/GenBank/DDBJ databases">
        <authorList>
            <consortium name="DOE Joint Genome Institute"/>
            <person name="Kuo A."/>
            <person name="Kohler A."/>
            <person name="Nagy L.G."/>
            <person name="Floudas D."/>
            <person name="Copeland A."/>
            <person name="Barry K.W."/>
            <person name="Cichocki N."/>
            <person name="Veneault-Fourrey C."/>
            <person name="LaButti K."/>
            <person name="Lindquist E.A."/>
            <person name="Lipzen A."/>
            <person name="Lundell T."/>
            <person name="Morin E."/>
            <person name="Murat C."/>
            <person name="Sun H."/>
            <person name="Tunlid A."/>
            <person name="Henrissat B."/>
            <person name="Grigoriev I.V."/>
            <person name="Hibbett D.S."/>
            <person name="Martin F."/>
            <person name="Nordberg H.P."/>
            <person name="Cantor M.N."/>
            <person name="Hua S.X."/>
        </authorList>
    </citation>
    <scope>NUCLEOTIDE SEQUENCE [LARGE SCALE GENOMIC DNA]</scope>
    <source>
        <strain evidence="1 2">Foug A</strain>
    </source>
</reference>
<dbReference type="AlphaFoldDB" id="A0A0C2ZMI6"/>
<dbReference type="EMBL" id="KN822169">
    <property type="protein sequence ID" value="KIM53837.1"/>
    <property type="molecule type" value="Genomic_DNA"/>
</dbReference>
<keyword evidence="2" id="KW-1185">Reference proteome</keyword>
<dbReference type="Proteomes" id="UP000053989">
    <property type="component" value="Unassembled WGS sequence"/>
</dbReference>
<sequence length="62" mass="6958">MLCTCSARILSRRLADIGSSGYLINRLCMLWHFPMAITKERRFLSTARLASRISCILGVNAV</sequence>
<dbReference type="HOGENOM" id="CLU_2905470_0_0_1"/>
<dbReference type="InParanoid" id="A0A0C2ZMI6"/>
<organism evidence="1 2">
    <name type="scientific">Scleroderma citrinum Foug A</name>
    <dbReference type="NCBI Taxonomy" id="1036808"/>
    <lineage>
        <taxon>Eukaryota</taxon>
        <taxon>Fungi</taxon>
        <taxon>Dikarya</taxon>
        <taxon>Basidiomycota</taxon>
        <taxon>Agaricomycotina</taxon>
        <taxon>Agaricomycetes</taxon>
        <taxon>Agaricomycetidae</taxon>
        <taxon>Boletales</taxon>
        <taxon>Sclerodermatineae</taxon>
        <taxon>Sclerodermataceae</taxon>
        <taxon>Scleroderma</taxon>
    </lineage>
</organism>